<dbReference type="Pfam" id="PF00072">
    <property type="entry name" value="Response_reg"/>
    <property type="match status" value="1"/>
</dbReference>
<dbReference type="Gene3D" id="1.10.10.60">
    <property type="entry name" value="Homeodomain-like"/>
    <property type="match status" value="1"/>
</dbReference>
<feature type="domain" description="Response regulatory" evidence="10">
    <location>
        <begin position="3"/>
        <end position="119"/>
    </location>
</feature>
<dbReference type="Gene3D" id="1.10.8.60">
    <property type="match status" value="1"/>
</dbReference>
<name>A0ABQ4QUA7_9HYPH</name>
<accession>A0ABQ4QUA7</accession>
<dbReference type="Gene3D" id="3.40.50.300">
    <property type="entry name" value="P-loop containing nucleotide triphosphate hydrolases"/>
    <property type="match status" value="1"/>
</dbReference>
<dbReference type="EMBL" id="BPQH01000004">
    <property type="protein sequence ID" value="GJD48916.1"/>
    <property type="molecule type" value="Genomic_DNA"/>
</dbReference>
<dbReference type="InterPro" id="IPR003593">
    <property type="entry name" value="AAA+_ATPase"/>
</dbReference>
<dbReference type="SUPFAM" id="SSF52540">
    <property type="entry name" value="P-loop containing nucleoside triphosphate hydrolases"/>
    <property type="match status" value="1"/>
</dbReference>
<organism evidence="11 12">
    <name type="scientific">Methylobacterium crusticola</name>
    <dbReference type="NCBI Taxonomy" id="1697972"/>
    <lineage>
        <taxon>Bacteria</taxon>
        <taxon>Pseudomonadati</taxon>
        <taxon>Pseudomonadota</taxon>
        <taxon>Alphaproteobacteria</taxon>
        <taxon>Hyphomicrobiales</taxon>
        <taxon>Methylobacteriaceae</taxon>
        <taxon>Methylobacterium</taxon>
    </lineage>
</organism>
<dbReference type="InterPro" id="IPR025662">
    <property type="entry name" value="Sigma_54_int_dom_ATP-bd_1"/>
</dbReference>
<dbReference type="PROSITE" id="PS00688">
    <property type="entry name" value="SIGMA54_INTERACT_3"/>
    <property type="match status" value="1"/>
</dbReference>
<evidence type="ECO:0000256" key="7">
    <source>
        <dbReference type="ARBA" id="ARBA00023163"/>
    </source>
</evidence>
<comment type="caution">
    <text evidence="11">The sequence shown here is derived from an EMBL/GenBank/DDBJ whole genome shotgun (WGS) entry which is preliminary data.</text>
</comment>
<dbReference type="PROSITE" id="PS50045">
    <property type="entry name" value="SIGMA54_INTERACT_4"/>
    <property type="match status" value="1"/>
</dbReference>
<dbReference type="Pfam" id="PF02954">
    <property type="entry name" value="HTH_8"/>
    <property type="match status" value="1"/>
</dbReference>
<dbReference type="CDD" id="cd00156">
    <property type="entry name" value="REC"/>
    <property type="match status" value="1"/>
</dbReference>
<dbReference type="PRINTS" id="PR01590">
    <property type="entry name" value="HTHFIS"/>
</dbReference>
<reference evidence="11" key="1">
    <citation type="journal article" date="2021" name="Front. Microbiol.">
        <title>Comprehensive Comparative Genomics and Phenotyping of Methylobacterium Species.</title>
        <authorList>
            <person name="Alessa O."/>
            <person name="Ogura Y."/>
            <person name="Fujitani Y."/>
            <person name="Takami H."/>
            <person name="Hayashi T."/>
            <person name="Sahin N."/>
            <person name="Tani A."/>
        </authorList>
    </citation>
    <scope>NUCLEOTIDE SEQUENCE</scope>
    <source>
        <strain evidence="11">KCTC 52305</strain>
    </source>
</reference>
<sequence length="459" mass="47771">MPTVLIVDDDPALRDSLAETVADLGHAVARAASGREALAHLAGPAAIDAVLLDLRMPGEVDGMAVLRALRAREDAPPVAILTAYASAENTIEAMRLGAHDHLTKPVGREALAALVGQMLAPARRPAAAAPPPASGDALIGASEAMRRVQKAIGLSADSDATVLIQGETGTGKELVARALHAHGRRQGGPLVPVNCAAIPAELLESELFGHARGAFTGAASDRPGAFREAEGGTLFLDEIGDMPAAMQAKILRALQERIVTPVGGRPVRVDARVVAATHRDLPALVAAGAFRADLFYRLNVVPIALPPLRERLADILPLAEHFLREAVGREGRPAMRLGAGAAARLLAHPWPGNVRELRNAVERAAVLVRGAEIRAGDLDLGPDAPPAEADWLAGDLPGAVARLETAMIARALRETGGNRAEAARRLGIQRQLLYAKIERYGLGGAVSGEATGGVGKDDT</sequence>
<dbReference type="InterPro" id="IPR002078">
    <property type="entry name" value="Sigma_54_int"/>
</dbReference>
<dbReference type="InterPro" id="IPR002197">
    <property type="entry name" value="HTH_Fis"/>
</dbReference>
<evidence type="ECO:0000259" key="10">
    <source>
        <dbReference type="PROSITE" id="PS50110"/>
    </source>
</evidence>
<dbReference type="Gene3D" id="3.40.50.2300">
    <property type="match status" value="1"/>
</dbReference>
<dbReference type="InterPro" id="IPR025944">
    <property type="entry name" value="Sigma_54_int_dom_CS"/>
</dbReference>
<feature type="modified residue" description="4-aspartylphosphate" evidence="8">
    <location>
        <position position="53"/>
    </location>
</feature>
<protein>
    <submittedName>
        <fullName evidence="11">Transcriptional regulatory protein ZraR</fullName>
    </submittedName>
</protein>
<dbReference type="InterPro" id="IPR025943">
    <property type="entry name" value="Sigma_54_int_dom_ATP-bd_2"/>
</dbReference>
<dbReference type="CDD" id="cd00009">
    <property type="entry name" value="AAA"/>
    <property type="match status" value="1"/>
</dbReference>
<evidence type="ECO:0000256" key="6">
    <source>
        <dbReference type="ARBA" id="ARBA00023159"/>
    </source>
</evidence>
<keyword evidence="12" id="KW-1185">Reference proteome</keyword>
<dbReference type="SMART" id="SM00382">
    <property type="entry name" value="AAA"/>
    <property type="match status" value="1"/>
</dbReference>
<evidence type="ECO:0000256" key="4">
    <source>
        <dbReference type="ARBA" id="ARBA00023015"/>
    </source>
</evidence>
<dbReference type="RefSeq" id="WP_128562253.1">
    <property type="nucleotide sequence ID" value="NZ_BPQH01000004.1"/>
</dbReference>
<keyword evidence="4" id="KW-0805">Transcription regulation</keyword>
<dbReference type="Pfam" id="PF25601">
    <property type="entry name" value="AAA_lid_14"/>
    <property type="match status" value="1"/>
</dbReference>
<dbReference type="InterPro" id="IPR027417">
    <property type="entry name" value="P-loop_NTPase"/>
</dbReference>
<proteinExistence type="predicted"/>
<keyword evidence="7" id="KW-0804">Transcription</keyword>
<evidence type="ECO:0000256" key="2">
    <source>
        <dbReference type="ARBA" id="ARBA00022840"/>
    </source>
</evidence>
<dbReference type="InterPro" id="IPR011006">
    <property type="entry name" value="CheY-like_superfamily"/>
</dbReference>
<dbReference type="SUPFAM" id="SSF52172">
    <property type="entry name" value="CheY-like"/>
    <property type="match status" value="1"/>
</dbReference>
<reference evidence="11" key="2">
    <citation type="submission" date="2021-08" db="EMBL/GenBank/DDBJ databases">
        <authorList>
            <person name="Tani A."/>
            <person name="Ola A."/>
            <person name="Ogura Y."/>
            <person name="Katsura K."/>
            <person name="Hayashi T."/>
        </authorList>
    </citation>
    <scope>NUCLEOTIDE SEQUENCE</scope>
    <source>
        <strain evidence="11">KCTC 52305</strain>
    </source>
</reference>
<keyword evidence="5" id="KW-0238">DNA-binding</keyword>
<keyword evidence="3" id="KW-0902">Two-component regulatory system</keyword>
<dbReference type="SMART" id="SM00448">
    <property type="entry name" value="REC"/>
    <property type="match status" value="1"/>
</dbReference>
<feature type="domain" description="Sigma-54 factor interaction" evidence="9">
    <location>
        <begin position="138"/>
        <end position="366"/>
    </location>
</feature>
<keyword evidence="2" id="KW-0067">ATP-binding</keyword>
<keyword evidence="6" id="KW-0010">Activator</keyword>
<dbReference type="PANTHER" id="PTHR32071">
    <property type="entry name" value="TRANSCRIPTIONAL REGULATORY PROTEIN"/>
    <property type="match status" value="1"/>
</dbReference>
<dbReference type="PROSITE" id="PS50110">
    <property type="entry name" value="RESPONSE_REGULATORY"/>
    <property type="match status" value="1"/>
</dbReference>
<dbReference type="InterPro" id="IPR001789">
    <property type="entry name" value="Sig_transdc_resp-reg_receiver"/>
</dbReference>
<dbReference type="Proteomes" id="UP001055167">
    <property type="component" value="Unassembled WGS sequence"/>
</dbReference>
<evidence type="ECO:0000313" key="11">
    <source>
        <dbReference type="EMBL" id="GJD48916.1"/>
    </source>
</evidence>
<evidence type="ECO:0000256" key="3">
    <source>
        <dbReference type="ARBA" id="ARBA00023012"/>
    </source>
</evidence>
<dbReference type="InterPro" id="IPR058031">
    <property type="entry name" value="AAA_lid_NorR"/>
</dbReference>
<dbReference type="SUPFAM" id="SSF46689">
    <property type="entry name" value="Homeodomain-like"/>
    <property type="match status" value="1"/>
</dbReference>
<dbReference type="InterPro" id="IPR009057">
    <property type="entry name" value="Homeodomain-like_sf"/>
</dbReference>
<evidence type="ECO:0000256" key="5">
    <source>
        <dbReference type="ARBA" id="ARBA00023125"/>
    </source>
</evidence>
<gene>
    <name evidence="11" type="primary">zraR_1</name>
    <name evidence="11" type="ORF">OPKNFCMD_1642</name>
</gene>
<evidence type="ECO:0000259" key="9">
    <source>
        <dbReference type="PROSITE" id="PS50045"/>
    </source>
</evidence>
<dbReference type="PROSITE" id="PS00676">
    <property type="entry name" value="SIGMA54_INTERACT_2"/>
    <property type="match status" value="1"/>
</dbReference>
<dbReference type="PANTHER" id="PTHR32071:SF122">
    <property type="entry name" value="SIGMA FACTOR"/>
    <property type="match status" value="1"/>
</dbReference>
<evidence type="ECO:0000313" key="12">
    <source>
        <dbReference type="Proteomes" id="UP001055167"/>
    </source>
</evidence>
<dbReference type="Pfam" id="PF00158">
    <property type="entry name" value="Sigma54_activat"/>
    <property type="match status" value="1"/>
</dbReference>
<keyword evidence="8" id="KW-0597">Phosphoprotein</keyword>
<evidence type="ECO:0000256" key="8">
    <source>
        <dbReference type="PROSITE-ProRule" id="PRU00169"/>
    </source>
</evidence>
<dbReference type="PROSITE" id="PS00675">
    <property type="entry name" value="SIGMA54_INTERACT_1"/>
    <property type="match status" value="1"/>
</dbReference>
<keyword evidence="1" id="KW-0547">Nucleotide-binding</keyword>
<evidence type="ECO:0000256" key="1">
    <source>
        <dbReference type="ARBA" id="ARBA00022741"/>
    </source>
</evidence>